<dbReference type="PROSITE" id="PS00474">
    <property type="entry name" value="RIBOSOMAL_L3"/>
    <property type="match status" value="1"/>
</dbReference>
<dbReference type="GO" id="GO:0005840">
    <property type="term" value="C:ribosome"/>
    <property type="evidence" value="ECO:0007669"/>
    <property type="project" value="UniProtKB-KW"/>
</dbReference>
<gene>
    <name evidence="5" type="ORF">PAPYR_9099</name>
</gene>
<evidence type="ECO:0000256" key="4">
    <source>
        <dbReference type="RuleBase" id="RU003905"/>
    </source>
</evidence>
<evidence type="ECO:0000256" key="1">
    <source>
        <dbReference type="ARBA" id="ARBA00006540"/>
    </source>
</evidence>
<evidence type="ECO:0000256" key="3">
    <source>
        <dbReference type="ARBA" id="ARBA00023274"/>
    </source>
</evidence>
<comment type="caution">
    <text evidence="5">The sequence shown here is derived from an EMBL/GenBank/DDBJ whole genome shotgun (WGS) entry which is preliminary data.</text>
</comment>
<dbReference type="PANTHER" id="PTHR11363:SF5">
    <property type="entry name" value="LARGE RIBOSOMAL SUBUNIT PROTEIN UL3"/>
    <property type="match status" value="1"/>
</dbReference>
<dbReference type="InterPro" id="IPR000597">
    <property type="entry name" value="Ribosomal_uL3"/>
</dbReference>
<dbReference type="Proteomes" id="UP001141327">
    <property type="component" value="Unassembled WGS sequence"/>
</dbReference>
<dbReference type="Gene3D" id="3.30.1430.10">
    <property type="match status" value="1"/>
</dbReference>
<evidence type="ECO:0000313" key="5">
    <source>
        <dbReference type="EMBL" id="KAJ4455887.1"/>
    </source>
</evidence>
<dbReference type="InterPro" id="IPR019926">
    <property type="entry name" value="Ribosomal_uL3_CS"/>
</dbReference>
<accession>A0ABQ8UBZ4</accession>
<name>A0ABQ8UBZ4_9EUKA</name>
<dbReference type="SUPFAM" id="SSF50447">
    <property type="entry name" value="Translation proteins"/>
    <property type="match status" value="1"/>
</dbReference>
<sequence>MSHRKFEAPRHGHLGFLPKKRAASHRGHIRSFPKDDQSQKPHLTAFIGYKAGMTHVIREYEGAKAVKKEACEAVTILECPPMVVCGVVGYIETPRGLRTLVTVWAKSLSEGVKRCFYKRWYKSKQKCFSSYVKSYDESHKKQLERIKKYCTVVRVLANTQMNLLRFGQKKSHIMEIQVNGGSVAQKVDFAYDLFEKTVNVHDLFHVEEDIDIIGVTRGHGVQGVTARFGTRRLPRKTHKGLRKVACIGAWHPARVSWTVARAGQYGYFHRTEFGKKIYRMGKAEDLAKAGMTEADLTEKSITPLGGFKHYGVIRNDWVMLKGCVMGARKRVITLRKSLHPVNPNDKPTVIKFIDTSSKFGHGRFQTYAEKERQFTVGKPEKEEAPMETVA</sequence>
<dbReference type="Pfam" id="PF00297">
    <property type="entry name" value="Ribosomal_L3"/>
    <property type="match status" value="1"/>
</dbReference>
<dbReference type="InterPro" id="IPR045077">
    <property type="entry name" value="L3_arc_euk"/>
</dbReference>
<dbReference type="Gene3D" id="4.10.960.10">
    <property type="entry name" value="Ribosomal protein L3, domain 3"/>
    <property type="match status" value="1"/>
</dbReference>
<keyword evidence="6" id="KW-1185">Reference proteome</keyword>
<dbReference type="Gene3D" id="2.40.30.10">
    <property type="entry name" value="Translation factors"/>
    <property type="match status" value="1"/>
</dbReference>
<evidence type="ECO:0000313" key="6">
    <source>
        <dbReference type="Proteomes" id="UP001141327"/>
    </source>
</evidence>
<comment type="similarity">
    <text evidence="1 4">Belongs to the universal ribosomal protein uL3 family.</text>
</comment>
<dbReference type="PANTHER" id="PTHR11363">
    <property type="entry name" value="60S RIBOSOMAL PROTEIN L3-RELATED"/>
    <property type="match status" value="1"/>
</dbReference>
<evidence type="ECO:0000256" key="2">
    <source>
        <dbReference type="ARBA" id="ARBA00022980"/>
    </source>
</evidence>
<proteinExistence type="inferred from homology"/>
<keyword evidence="2 4" id="KW-0689">Ribosomal protein</keyword>
<dbReference type="InterPro" id="IPR009000">
    <property type="entry name" value="Transl_B-barrel_sf"/>
</dbReference>
<dbReference type="InterPro" id="IPR044892">
    <property type="entry name" value="Ribosomal_L3_dom_3_arc_sf"/>
</dbReference>
<reference evidence="5" key="1">
    <citation type="journal article" date="2022" name="bioRxiv">
        <title>Genomics of Preaxostyla Flagellates Illuminates Evolutionary Transitions and the Path Towards Mitochondrial Loss.</title>
        <authorList>
            <person name="Novak L.V.F."/>
            <person name="Treitli S.C."/>
            <person name="Pyrih J."/>
            <person name="Halakuc P."/>
            <person name="Pipaliya S.V."/>
            <person name="Vacek V."/>
            <person name="Brzon O."/>
            <person name="Soukal P."/>
            <person name="Eme L."/>
            <person name="Dacks J.B."/>
            <person name="Karnkowska A."/>
            <person name="Elias M."/>
            <person name="Hampl V."/>
        </authorList>
    </citation>
    <scope>NUCLEOTIDE SEQUENCE</scope>
    <source>
        <strain evidence="5">RCP-MX</strain>
    </source>
</reference>
<protein>
    <submittedName>
        <fullName evidence="5">60S ribosomal protein L3</fullName>
    </submittedName>
</protein>
<dbReference type="EMBL" id="JAPMOS010000090">
    <property type="protein sequence ID" value="KAJ4455887.1"/>
    <property type="molecule type" value="Genomic_DNA"/>
</dbReference>
<keyword evidence="3 4" id="KW-0687">Ribonucleoprotein</keyword>
<organism evidence="5 6">
    <name type="scientific">Paratrimastix pyriformis</name>
    <dbReference type="NCBI Taxonomy" id="342808"/>
    <lineage>
        <taxon>Eukaryota</taxon>
        <taxon>Metamonada</taxon>
        <taxon>Preaxostyla</taxon>
        <taxon>Paratrimastigidae</taxon>
        <taxon>Paratrimastix</taxon>
    </lineage>
</organism>